<evidence type="ECO:0000256" key="4">
    <source>
        <dbReference type="ARBA" id="ARBA00023136"/>
    </source>
</evidence>
<dbReference type="Proteomes" id="UP001519887">
    <property type="component" value="Unassembled WGS sequence"/>
</dbReference>
<evidence type="ECO:0000313" key="7">
    <source>
        <dbReference type="Proteomes" id="UP001519887"/>
    </source>
</evidence>
<keyword evidence="3 5" id="KW-1133">Transmembrane helix</keyword>
<feature type="transmembrane region" description="Helical" evidence="5">
    <location>
        <begin position="166"/>
        <end position="188"/>
    </location>
</feature>
<protein>
    <submittedName>
        <fullName evidence="6">Sugar ABC transporter permease</fullName>
    </submittedName>
</protein>
<reference evidence="6 7" key="1">
    <citation type="submission" date="2021-07" db="EMBL/GenBank/DDBJ databases">
        <title>Paenibacillus radiodurans sp. nov., isolated from the southeastern edge of Tengger Desert.</title>
        <authorList>
            <person name="Zhang G."/>
        </authorList>
    </citation>
    <scope>NUCLEOTIDE SEQUENCE [LARGE SCALE GENOMIC DNA]</scope>
    <source>
        <strain evidence="6 7">CCM 7311</strain>
    </source>
</reference>
<accession>A0ABS7CH75</accession>
<evidence type="ECO:0000256" key="5">
    <source>
        <dbReference type="SAM" id="Phobius"/>
    </source>
</evidence>
<evidence type="ECO:0000256" key="2">
    <source>
        <dbReference type="ARBA" id="ARBA00022692"/>
    </source>
</evidence>
<keyword evidence="2 5" id="KW-0812">Transmembrane</keyword>
<feature type="non-terminal residue" evidence="6">
    <location>
        <position position="211"/>
    </location>
</feature>
<comment type="subcellular location">
    <subcellularLocation>
        <location evidence="1">Membrane</location>
        <topology evidence="1">Multi-pass membrane protein</topology>
    </subcellularLocation>
</comment>
<evidence type="ECO:0000256" key="1">
    <source>
        <dbReference type="ARBA" id="ARBA00004141"/>
    </source>
</evidence>
<dbReference type="InterPro" id="IPR035906">
    <property type="entry name" value="MetI-like_sf"/>
</dbReference>
<dbReference type="EMBL" id="JAHZIK010002126">
    <property type="protein sequence ID" value="MBW7460277.1"/>
    <property type="molecule type" value="Genomic_DNA"/>
</dbReference>
<feature type="transmembrane region" description="Helical" evidence="5">
    <location>
        <begin position="31"/>
        <end position="49"/>
    </location>
</feature>
<feature type="transmembrane region" description="Helical" evidence="5">
    <location>
        <begin position="140"/>
        <end position="160"/>
    </location>
</feature>
<comment type="caution">
    <text evidence="6">The sequence shown here is derived from an EMBL/GenBank/DDBJ whole genome shotgun (WGS) entry which is preliminary data.</text>
</comment>
<organism evidence="6 7">
    <name type="scientific">Paenibacillus sepulcri</name>
    <dbReference type="NCBI Taxonomy" id="359917"/>
    <lineage>
        <taxon>Bacteria</taxon>
        <taxon>Bacillati</taxon>
        <taxon>Bacillota</taxon>
        <taxon>Bacilli</taxon>
        <taxon>Bacillales</taxon>
        <taxon>Paenibacillaceae</taxon>
        <taxon>Paenibacillus</taxon>
    </lineage>
</organism>
<proteinExistence type="predicted"/>
<dbReference type="PANTHER" id="PTHR43496">
    <property type="entry name" value="PROTEIN LPLB"/>
    <property type="match status" value="1"/>
</dbReference>
<keyword evidence="4 5" id="KW-0472">Membrane</keyword>
<dbReference type="Gene3D" id="1.10.3720.10">
    <property type="entry name" value="MetI-like"/>
    <property type="match status" value="1"/>
</dbReference>
<evidence type="ECO:0000256" key="3">
    <source>
        <dbReference type="ARBA" id="ARBA00022989"/>
    </source>
</evidence>
<name>A0ABS7CH75_9BACL</name>
<dbReference type="SUPFAM" id="SSF161098">
    <property type="entry name" value="MetI-like"/>
    <property type="match status" value="1"/>
</dbReference>
<feature type="transmembrane region" description="Helical" evidence="5">
    <location>
        <begin position="104"/>
        <end position="128"/>
    </location>
</feature>
<dbReference type="PANTHER" id="PTHR43496:SF1">
    <property type="entry name" value="POLYGALACTURONAN_RHAMNOGALACTURONAN TRANSPORT SYSTEM PERMEASE PROTEIN YTEP"/>
    <property type="match status" value="1"/>
</dbReference>
<keyword evidence="7" id="KW-1185">Reference proteome</keyword>
<gene>
    <name evidence="6" type="ORF">K0U00_40060</name>
</gene>
<sequence>MGTGQNTLAAGTIRKARREANMWKRMKQQKVLLLLLVPGLFYFFLFSYVPMYGVLIAFKQFQLQAGQNFVSSILSSPWAGTLGLDNFKTFINGPYFWQLLRNTFLLGVYSIVFGFPVPILFALLLNELRSRYYKSFVQTVSYLPYFLSIVAVVGMMKLMLAPESGIVNLLLIKLGLEPIYFFGVPGWFRSLFIGSHIWKDLGMGAVIYLAA</sequence>
<evidence type="ECO:0000313" key="6">
    <source>
        <dbReference type="EMBL" id="MBW7460277.1"/>
    </source>
</evidence>